<evidence type="ECO:0000256" key="4">
    <source>
        <dbReference type="ARBA" id="ARBA00022777"/>
    </source>
</evidence>
<dbReference type="OrthoDB" id="67688at2759"/>
<dbReference type="Pfam" id="PF00454">
    <property type="entry name" value="PI3_PI4_kinase"/>
    <property type="match status" value="1"/>
</dbReference>
<dbReference type="InterPro" id="IPR011009">
    <property type="entry name" value="Kinase-like_dom_sf"/>
</dbReference>
<comment type="catalytic activity">
    <reaction evidence="6">
        <text>a 1,2-diacyl-sn-glycero-3-phospho-(1D-myo-inositol) + ATP = a 1,2-diacyl-sn-glycero-3-phospho-(1D-myo-inositol-3-phosphate) + ADP + H(+)</text>
        <dbReference type="Rhea" id="RHEA:12709"/>
        <dbReference type="ChEBI" id="CHEBI:15378"/>
        <dbReference type="ChEBI" id="CHEBI:30616"/>
        <dbReference type="ChEBI" id="CHEBI:57880"/>
        <dbReference type="ChEBI" id="CHEBI:58088"/>
        <dbReference type="ChEBI" id="CHEBI:456216"/>
        <dbReference type="EC" id="2.7.1.137"/>
    </reaction>
    <physiologicalReaction direction="left-to-right" evidence="6">
        <dbReference type="Rhea" id="RHEA:12710"/>
    </physiologicalReaction>
</comment>
<dbReference type="SMART" id="SM00146">
    <property type="entry name" value="PI3Kc"/>
    <property type="match status" value="1"/>
</dbReference>
<dbReference type="InterPro" id="IPR008290">
    <property type="entry name" value="PI3K_Vps34"/>
</dbReference>
<evidence type="ECO:0000259" key="10">
    <source>
        <dbReference type="PROSITE" id="PS51547"/>
    </source>
</evidence>
<dbReference type="InterPro" id="IPR035892">
    <property type="entry name" value="C2_domain_sf"/>
</dbReference>
<comment type="similarity">
    <text evidence="1">Belongs to the PI3/PI4-kinase family. Type III PI4K subfamily.</text>
</comment>
<dbReference type="Gene3D" id="1.25.40.70">
    <property type="entry name" value="Phosphatidylinositol 3-kinase, accessory domain (PIK)"/>
    <property type="match status" value="1"/>
</dbReference>
<dbReference type="SUPFAM" id="SSF56112">
    <property type="entry name" value="Protein kinase-like (PK-like)"/>
    <property type="match status" value="1"/>
</dbReference>
<dbReference type="SMART" id="SM00142">
    <property type="entry name" value="PI3K_C2"/>
    <property type="match status" value="1"/>
</dbReference>
<evidence type="ECO:0000313" key="12">
    <source>
        <dbReference type="Proteomes" id="UP000789739"/>
    </source>
</evidence>
<dbReference type="GO" id="GO:0034271">
    <property type="term" value="C:phosphatidylinositol 3-kinase complex, class III, type I"/>
    <property type="evidence" value="ECO:0007669"/>
    <property type="project" value="TreeGrafter"/>
</dbReference>
<dbReference type="Pfam" id="PF00613">
    <property type="entry name" value="PI3Ka"/>
    <property type="match status" value="1"/>
</dbReference>
<feature type="domain" description="C2 PI3K-type" evidence="10">
    <location>
        <begin position="39"/>
        <end position="193"/>
    </location>
</feature>
<dbReference type="InterPro" id="IPR015433">
    <property type="entry name" value="PI3/4_kinase"/>
</dbReference>
<dbReference type="FunFam" id="1.10.1070.11:FF:000002">
    <property type="entry name" value="Phosphatidylinositol 3-kinase catalytic subunit type 3"/>
    <property type="match status" value="1"/>
</dbReference>
<protein>
    <recommendedName>
        <fullName evidence="7">Phosphatidylinositol 3-kinase VPS34</fullName>
        <ecNumber evidence="7">2.7.1.137</ecNumber>
    </recommendedName>
</protein>
<keyword evidence="2 7" id="KW-0808">Transferase</keyword>
<evidence type="ECO:0000256" key="6">
    <source>
        <dbReference type="ARBA" id="ARBA00023985"/>
    </source>
</evidence>
<dbReference type="GO" id="GO:0016303">
    <property type="term" value="F:1-phosphatidylinositol-3-kinase activity"/>
    <property type="evidence" value="ECO:0007669"/>
    <property type="project" value="UniProtKB-UniRule"/>
</dbReference>
<name>A0A9N9FGW6_9GLOM</name>
<dbReference type="InterPro" id="IPR000403">
    <property type="entry name" value="PI3/4_kinase_cat_dom"/>
</dbReference>
<dbReference type="FunFam" id="1.25.40.70:FF:000009">
    <property type="entry name" value="Phosphatidylinositol 3-kinase VPS34"/>
    <property type="match status" value="1"/>
</dbReference>
<proteinExistence type="inferred from homology"/>
<keyword evidence="12" id="KW-1185">Reference proteome</keyword>
<dbReference type="SUPFAM" id="SSF49562">
    <property type="entry name" value="C2 domain (Calcium/lipid-binding domain, CaLB)"/>
    <property type="match status" value="1"/>
</dbReference>
<gene>
    <name evidence="11" type="ORF">PBRASI_LOCUS4170</name>
</gene>
<feature type="domain" description="PI3K/PI4K catalytic" evidence="8">
    <location>
        <begin position="442"/>
        <end position="769"/>
    </location>
</feature>
<dbReference type="GO" id="GO:0005768">
    <property type="term" value="C:endosome"/>
    <property type="evidence" value="ECO:0007669"/>
    <property type="project" value="TreeGrafter"/>
</dbReference>
<dbReference type="InterPro" id="IPR001263">
    <property type="entry name" value="PI3K_accessory_dom"/>
</dbReference>
<dbReference type="PANTHER" id="PTHR10048">
    <property type="entry name" value="PHOSPHATIDYLINOSITOL KINASE"/>
    <property type="match status" value="1"/>
</dbReference>
<comment type="caution">
    <text evidence="11">The sequence shown here is derived from an EMBL/GenBank/DDBJ whole genome shotgun (WGS) entry which is preliminary data.</text>
</comment>
<dbReference type="PANTHER" id="PTHR10048:SF7">
    <property type="entry name" value="PHOSPHATIDYLINOSITOL 3-KINASE CATALYTIC SUBUNIT TYPE 3"/>
    <property type="match status" value="1"/>
</dbReference>
<dbReference type="GO" id="GO:0005524">
    <property type="term" value="F:ATP binding"/>
    <property type="evidence" value="ECO:0007669"/>
    <property type="project" value="UniProtKB-UniRule"/>
</dbReference>
<dbReference type="AlphaFoldDB" id="A0A9N9FGW6"/>
<evidence type="ECO:0000256" key="7">
    <source>
        <dbReference type="PIRNR" id="PIRNR000587"/>
    </source>
</evidence>
<dbReference type="CDD" id="cd00870">
    <property type="entry name" value="PI3Ka_III"/>
    <property type="match status" value="1"/>
</dbReference>
<feature type="domain" description="PIK helical" evidence="9">
    <location>
        <begin position="285"/>
        <end position="464"/>
    </location>
</feature>
<dbReference type="GO" id="GO:0000045">
    <property type="term" value="P:autophagosome assembly"/>
    <property type="evidence" value="ECO:0007669"/>
    <property type="project" value="TreeGrafter"/>
</dbReference>
<keyword evidence="4 7" id="KW-0418">Kinase</keyword>
<dbReference type="PIRSF" id="PIRSF000587">
    <property type="entry name" value="PI3K_Vps34"/>
    <property type="match status" value="1"/>
</dbReference>
<dbReference type="InterPro" id="IPR018936">
    <property type="entry name" value="PI3/4_kinase_CS"/>
</dbReference>
<organism evidence="11 12">
    <name type="scientific">Paraglomus brasilianum</name>
    <dbReference type="NCBI Taxonomy" id="144538"/>
    <lineage>
        <taxon>Eukaryota</taxon>
        <taxon>Fungi</taxon>
        <taxon>Fungi incertae sedis</taxon>
        <taxon>Mucoromycota</taxon>
        <taxon>Glomeromycotina</taxon>
        <taxon>Glomeromycetes</taxon>
        <taxon>Paraglomerales</taxon>
        <taxon>Paraglomeraceae</taxon>
        <taxon>Paraglomus</taxon>
    </lineage>
</organism>
<dbReference type="InterPro" id="IPR016024">
    <property type="entry name" value="ARM-type_fold"/>
</dbReference>
<evidence type="ECO:0000256" key="1">
    <source>
        <dbReference type="ARBA" id="ARBA00006209"/>
    </source>
</evidence>
<keyword evidence="3 7" id="KW-0547">Nucleotide-binding</keyword>
<dbReference type="CDD" id="cd00896">
    <property type="entry name" value="PI3Kc_III"/>
    <property type="match status" value="1"/>
</dbReference>
<dbReference type="SMART" id="SM00145">
    <property type="entry name" value="PI3Ka"/>
    <property type="match status" value="1"/>
</dbReference>
<dbReference type="Pfam" id="PF00792">
    <property type="entry name" value="PI3K_C2"/>
    <property type="match status" value="1"/>
</dbReference>
<dbReference type="SUPFAM" id="SSF48371">
    <property type="entry name" value="ARM repeat"/>
    <property type="match status" value="1"/>
</dbReference>
<dbReference type="Proteomes" id="UP000789739">
    <property type="component" value="Unassembled WGS sequence"/>
</dbReference>
<dbReference type="PROSITE" id="PS51545">
    <property type="entry name" value="PIK_HELICAL"/>
    <property type="match status" value="1"/>
</dbReference>
<dbReference type="GO" id="GO:0048015">
    <property type="term" value="P:phosphatidylinositol-mediated signaling"/>
    <property type="evidence" value="ECO:0007669"/>
    <property type="project" value="TreeGrafter"/>
</dbReference>
<dbReference type="GO" id="GO:0005777">
    <property type="term" value="C:peroxisome"/>
    <property type="evidence" value="ECO:0007669"/>
    <property type="project" value="TreeGrafter"/>
</dbReference>
<dbReference type="InterPro" id="IPR036940">
    <property type="entry name" value="PI3/4_kinase_cat_sf"/>
</dbReference>
<evidence type="ECO:0000313" key="11">
    <source>
        <dbReference type="EMBL" id="CAG8532251.1"/>
    </source>
</evidence>
<dbReference type="Gene3D" id="2.60.40.150">
    <property type="entry name" value="C2 domain"/>
    <property type="match status" value="1"/>
</dbReference>
<dbReference type="PROSITE" id="PS00916">
    <property type="entry name" value="PI3_4_KINASE_2"/>
    <property type="match status" value="1"/>
</dbReference>
<dbReference type="CDD" id="cd08397">
    <property type="entry name" value="C2_PI3K_class_III"/>
    <property type="match status" value="1"/>
</dbReference>
<reference evidence="11" key="1">
    <citation type="submission" date="2021-06" db="EMBL/GenBank/DDBJ databases">
        <authorList>
            <person name="Kallberg Y."/>
            <person name="Tangrot J."/>
            <person name="Rosling A."/>
        </authorList>
    </citation>
    <scope>NUCLEOTIDE SEQUENCE</scope>
    <source>
        <strain evidence="11">BR232B</strain>
    </source>
</reference>
<dbReference type="PROSITE" id="PS50290">
    <property type="entry name" value="PI3_4_KINASE_3"/>
    <property type="match status" value="1"/>
</dbReference>
<evidence type="ECO:0000256" key="3">
    <source>
        <dbReference type="ARBA" id="ARBA00022741"/>
    </source>
</evidence>
<dbReference type="EMBL" id="CAJVPI010000416">
    <property type="protein sequence ID" value="CAG8532251.1"/>
    <property type="molecule type" value="Genomic_DNA"/>
</dbReference>
<keyword evidence="5 7" id="KW-0067">ATP-binding</keyword>
<dbReference type="InterPro" id="IPR057756">
    <property type="entry name" value="PI3-kinase_type3/VPS34_cat"/>
</dbReference>
<evidence type="ECO:0000256" key="5">
    <source>
        <dbReference type="ARBA" id="ARBA00022840"/>
    </source>
</evidence>
<dbReference type="Gene3D" id="1.10.1070.11">
    <property type="entry name" value="Phosphatidylinositol 3-/4-kinase, catalytic domain"/>
    <property type="match status" value="1"/>
</dbReference>
<evidence type="ECO:0000256" key="2">
    <source>
        <dbReference type="ARBA" id="ARBA00022679"/>
    </source>
</evidence>
<sequence length="785" mass="90416">MDYGTITEDSYSFCLTKDLDLPLTVRISSLEGMRRKKPLTALLEDPTLKFTGLQTSDYSDLFASCQLYADNKPLTVPVRTSYKPFKNHWSWNERLTIPIKYRDLPVTAQLAITVWDIQNPRKVVPVGGTTFRLFGKHKLYLWPDREADGQLHTTTPSKVGDKDEMDRLEKLVKRFERGDMTQLDWLDNLAFRQIEKIHKNESSKSKELYLYIDLPKFDFPLIFSEYEYTPLTQSTVSSTQPANPQTTAPTNFNTILVIDPEIMRENPVEAKHIRLGRNHRSGPLDRDLKPDANIRDDLNKILKYPPTQQLTSEEKDRLWKYRFYLTRDKKALTKFLKCVVWSDSTEAKQAVELLPKWADIDIDDALELLGANFENREVRKYAVNQLRKADDDELLLYLLQLVQALKFENISDKSHESSLAEFLIERAIKNPILGNNLHWYLMVECEDKTVGKMYAKVVYNYMKAMIETPQRRDILYKQGLLIDTLSSISKEIRLMRDTRAKKIEKLRNIISDQKKDLLSFSPLPLPLDARVTVTGIIPEKTTVFKSNLFPLRLTFSCADGSEYPVIFKTGDDLRQDQLFIPSSSLANVLSDFNGSLLMFLRAHHPEEKAVGTYGVAPAVMDTYVKSCAGYCVITYLLGVGDRHLDNLLLSPNGNLFHVDFGFILGRDPKPFPPPMKLCREMVEAMGGANSPQYQKFKSYCYTAFSILRKNANLILNLFALMVDANIPDIKIEPDKAVMKVQEKFRLDLSEEEAIKYFQALINDSVSALFPQVIETIHKWAQYWRR</sequence>
<evidence type="ECO:0000259" key="9">
    <source>
        <dbReference type="PROSITE" id="PS51545"/>
    </source>
</evidence>
<dbReference type="InterPro" id="IPR002420">
    <property type="entry name" value="PI3K-type_C2_dom"/>
</dbReference>
<dbReference type="PROSITE" id="PS51547">
    <property type="entry name" value="C2_PI3K"/>
    <property type="match status" value="1"/>
</dbReference>
<dbReference type="GO" id="GO:0006897">
    <property type="term" value="P:endocytosis"/>
    <property type="evidence" value="ECO:0007669"/>
    <property type="project" value="TreeGrafter"/>
</dbReference>
<accession>A0A9N9FGW6</accession>
<dbReference type="EC" id="2.7.1.137" evidence="7"/>
<dbReference type="InterPro" id="IPR042236">
    <property type="entry name" value="PI3K_accessory_sf"/>
</dbReference>
<evidence type="ECO:0000259" key="8">
    <source>
        <dbReference type="PROSITE" id="PS50290"/>
    </source>
</evidence>
<dbReference type="GO" id="GO:0000407">
    <property type="term" value="C:phagophore assembly site"/>
    <property type="evidence" value="ECO:0007669"/>
    <property type="project" value="TreeGrafter"/>
</dbReference>
<dbReference type="GO" id="GO:0034272">
    <property type="term" value="C:phosphatidylinositol 3-kinase complex, class III, type II"/>
    <property type="evidence" value="ECO:0007669"/>
    <property type="project" value="TreeGrafter"/>
</dbReference>